<feature type="transmembrane region" description="Helical" evidence="2">
    <location>
        <begin position="44"/>
        <end position="64"/>
    </location>
</feature>
<feature type="transmembrane region" description="Helical" evidence="2">
    <location>
        <begin position="103"/>
        <end position="124"/>
    </location>
</feature>
<evidence type="ECO:0000259" key="3">
    <source>
        <dbReference type="Pfam" id="PF00892"/>
    </source>
</evidence>
<reference evidence="5" key="1">
    <citation type="submission" date="2015-07" db="EMBL/GenBank/DDBJ databases">
        <title>Complete genome sequence and phylogenetic analysis of Limnochorda pilosa.</title>
        <authorList>
            <person name="Watanabe M."/>
            <person name="Kojima H."/>
            <person name="Fukui M."/>
        </authorList>
    </citation>
    <scope>NUCLEOTIDE SEQUENCE [LARGE SCALE GENOMIC DNA]</scope>
    <source>
        <strain evidence="5">HC45</strain>
    </source>
</reference>
<dbReference type="Pfam" id="PF00892">
    <property type="entry name" value="EamA"/>
    <property type="match status" value="2"/>
</dbReference>
<feature type="transmembrane region" description="Helical" evidence="2">
    <location>
        <begin position="12"/>
        <end position="32"/>
    </location>
</feature>
<evidence type="ECO:0000256" key="1">
    <source>
        <dbReference type="ARBA" id="ARBA00007362"/>
    </source>
</evidence>
<dbReference type="Gene3D" id="1.10.3730.20">
    <property type="match status" value="1"/>
</dbReference>
<dbReference type="InterPro" id="IPR000620">
    <property type="entry name" value="EamA_dom"/>
</dbReference>
<feature type="transmembrane region" description="Helical" evidence="2">
    <location>
        <begin position="194"/>
        <end position="211"/>
    </location>
</feature>
<dbReference type="SUPFAM" id="SSF103481">
    <property type="entry name" value="Multidrug resistance efflux transporter EmrE"/>
    <property type="match status" value="2"/>
</dbReference>
<feature type="domain" description="EamA" evidence="3">
    <location>
        <begin position="165"/>
        <end position="290"/>
    </location>
</feature>
<feature type="transmembrane region" description="Helical" evidence="2">
    <location>
        <begin position="136"/>
        <end position="155"/>
    </location>
</feature>
<gene>
    <name evidence="4" type="ORF">LIP_0755</name>
</gene>
<dbReference type="InterPro" id="IPR037185">
    <property type="entry name" value="EmrE-like"/>
</dbReference>
<comment type="similarity">
    <text evidence="1">Belongs to the EamA transporter family.</text>
</comment>
<dbReference type="AlphaFoldDB" id="A0A0K2SHU2"/>
<dbReference type="PANTHER" id="PTHR22911:SF79">
    <property type="entry name" value="MOBA-LIKE NTP TRANSFERASE DOMAIN-CONTAINING PROTEIN"/>
    <property type="match status" value="1"/>
</dbReference>
<dbReference type="KEGG" id="lpil:LIP_0755"/>
<reference evidence="5" key="2">
    <citation type="journal article" date="2016" name="Int. J. Syst. Evol. Microbiol.">
        <title>Complete genome sequence and cell structure of Limnochorda pilosa, a Gram-negative spore-former within the phylum Firmicutes.</title>
        <authorList>
            <person name="Watanabe M."/>
            <person name="Kojima H."/>
            <person name="Fukui M."/>
        </authorList>
    </citation>
    <scope>NUCLEOTIDE SEQUENCE [LARGE SCALE GENOMIC DNA]</scope>
    <source>
        <strain evidence="5">HC45</strain>
    </source>
</reference>
<protein>
    <submittedName>
        <fullName evidence="4">Transporter</fullName>
    </submittedName>
</protein>
<feature type="transmembrane region" description="Helical" evidence="2">
    <location>
        <begin position="223"/>
        <end position="242"/>
    </location>
</feature>
<dbReference type="EMBL" id="AP014924">
    <property type="protein sequence ID" value="BAS26612.1"/>
    <property type="molecule type" value="Genomic_DNA"/>
</dbReference>
<feature type="domain" description="EamA" evidence="3">
    <location>
        <begin position="14"/>
        <end position="148"/>
    </location>
</feature>
<evidence type="ECO:0000256" key="2">
    <source>
        <dbReference type="SAM" id="Phobius"/>
    </source>
</evidence>
<dbReference type="RefSeq" id="WP_068141457.1">
    <property type="nucleotide sequence ID" value="NZ_AP014924.1"/>
</dbReference>
<dbReference type="PANTHER" id="PTHR22911">
    <property type="entry name" value="ACYL-MALONYL CONDENSING ENZYME-RELATED"/>
    <property type="match status" value="1"/>
</dbReference>
<keyword evidence="2" id="KW-1133">Transmembrane helix</keyword>
<feature type="transmembrane region" description="Helical" evidence="2">
    <location>
        <begin position="76"/>
        <end position="97"/>
    </location>
</feature>
<keyword evidence="2" id="KW-0812">Transmembrane</keyword>
<keyword evidence="2" id="KW-0472">Membrane</keyword>
<evidence type="ECO:0000313" key="5">
    <source>
        <dbReference type="Proteomes" id="UP000065807"/>
    </source>
</evidence>
<feature type="transmembrane region" description="Helical" evidence="2">
    <location>
        <begin position="161"/>
        <end position="182"/>
    </location>
</feature>
<accession>A0A0K2SHU2</accession>
<name>A0A0K2SHU2_LIMPI</name>
<keyword evidence="5" id="KW-1185">Reference proteome</keyword>
<dbReference type="GO" id="GO:0016020">
    <property type="term" value="C:membrane"/>
    <property type="evidence" value="ECO:0007669"/>
    <property type="project" value="InterPro"/>
</dbReference>
<evidence type="ECO:0000313" key="4">
    <source>
        <dbReference type="EMBL" id="BAS26612.1"/>
    </source>
</evidence>
<dbReference type="Proteomes" id="UP000065807">
    <property type="component" value="Chromosome"/>
</dbReference>
<sequence>MASESTESRKAFARGALLVVAGASLWGTLGLFGKTLYQAGLSPLEVVSVRAAVGFAGLALWMLPRAGRLRVRARDLPFFAAYGLISIGLFYLLYFATIERAPVSVAAALLYTAPAFVVLLTWILGGPRPGRRELAALGLALAGVFLVTGALRALVTGAGSVPVAAVALGLGSGLTYGLYSIFGKRALRRYDPEVAVFYAFGFGALVLAMAEPPWQPLAAHGEARGILGILGLVPTLGAYLLYTQGLRGLPAPTASMLATVEPVVATLLGIAFLGESVQADRLLGVLLVAGTGLLLARGSSEEGAARPASGDETHHVPQ</sequence>
<organism evidence="4 5">
    <name type="scientific">Limnochorda pilosa</name>
    <dbReference type="NCBI Taxonomy" id="1555112"/>
    <lineage>
        <taxon>Bacteria</taxon>
        <taxon>Bacillati</taxon>
        <taxon>Bacillota</taxon>
        <taxon>Limnochordia</taxon>
        <taxon>Limnochordales</taxon>
        <taxon>Limnochordaceae</taxon>
        <taxon>Limnochorda</taxon>
    </lineage>
</organism>
<proteinExistence type="inferred from homology"/>